<dbReference type="Proteomes" id="UP000429607">
    <property type="component" value="Unassembled WGS sequence"/>
</dbReference>
<proteinExistence type="predicted"/>
<evidence type="ECO:0000313" key="3">
    <source>
        <dbReference type="Proteomes" id="UP000429607"/>
    </source>
</evidence>
<accession>A0A6A3KDT9</accession>
<gene>
    <name evidence="2" type="ORF">PR001_g17259</name>
    <name evidence="1" type="ORF">PR002_g17703</name>
</gene>
<dbReference type="EMBL" id="QXFU01001450">
    <property type="protein sequence ID" value="KAE9002164.1"/>
    <property type="molecule type" value="Genomic_DNA"/>
</dbReference>
<dbReference type="EMBL" id="QXFV01001423">
    <property type="protein sequence ID" value="KAE9006234.1"/>
    <property type="molecule type" value="Genomic_DNA"/>
</dbReference>
<protein>
    <submittedName>
        <fullName evidence="1">Uncharacterized protein</fullName>
    </submittedName>
</protein>
<evidence type="ECO:0000313" key="4">
    <source>
        <dbReference type="Proteomes" id="UP000435112"/>
    </source>
</evidence>
<organism evidence="1 4">
    <name type="scientific">Phytophthora rubi</name>
    <dbReference type="NCBI Taxonomy" id="129364"/>
    <lineage>
        <taxon>Eukaryota</taxon>
        <taxon>Sar</taxon>
        <taxon>Stramenopiles</taxon>
        <taxon>Oomycota</taxon>
        <taxon>Peronosporomycetes</taxon>
        <taxon>Peronosporales</taxon>
        <taxon>Peronosporaceae</taxon>
        <taxon>Phytophthora</taxon>
    </lineage>
</organism>
<evidence type="ECO:0000313" key="1">
    <source>
        <dbReference type="EMBL" id="KAE9002164.1"/>
    </source>
</evidence>
<comment type="caution">
    <text evidence="1">The sequence shown here is derived from an EMBL/GenBank/DDBJ whole genome shotgun (WGS) entry which is preliminary data.</text>
</comment>
<dbReference type="AlphaFoldDB" id="A0A6A3KDT9"/>
<evidence type="ECO:0000313" key="2">
    <source>
        <dbReference type="EMBL" id="KAE9006234.1"/>
    </source>
</evidence>
<sequence length="52" mass="5012">MVSKIGSSPSLACARCSAGGGGGSLAGLGLALVSSVRTSSRSCARRLSDLSI</sequence>
<reference evidence="3 4" key="1">
    <citation type="submission" date="2018-09" db="EMBL/GenBank/DDBJ databases">
        <title>Genomic investigation of the strawberry pathogen Phytophthora fragariae indicates pathogenicity is determined by transcriptional variation in three key races.</title>
        <authorList>
            <person name="Adams T.M."/>
            <person name="Armitage A.D."/>
            <person name="Sobczyk M.K."/>
            <person name="Bates H.J."/>
            <person name="Dunwell J.M."/>
            <person name="Nellist C.F."/>
            <person name="Harrison R.J."/>
        </authorList>
    </citation>
    <scope>NUCLEOTIDE SEQUENCE [LARGE SCALE GENOMIC DNA]</scope>
    <source>
        <strain evidence="2 3">SCRP249</strain>
        <strain evidence="1 4">SCRP324</strain>
    </source>
</reference>
<dbReference type="Proteomes" id="UP000435112">
    <property type="component" value="Unassembled WGS sequence"/>
</dbReference>
<name>A0A6A3KDT9_9STRA</name>